<name>A0A7S2TKS4_9EUKA</name>
<evidence type="ECO:0000256" key="1">
    <source>
        <dbReference type="SAM" id="SignalP"/>
    </source>
</evidence>
<feature type="signal peptide" evidence="1">
    <location>
        <begin position="1"/>
        <end position="21"/>
    </location>
</feature>
<feature type="chain" id="PRO_5031555403" description="Nucleotide-diphospho-sugar transferase domain-containing protein" evidence="1">
    <location>
        <begin position="22"/>
        <end position="320"/>
    </location>
</feature>
<keyword evidence="1" id="KW-0732">Signal</keyword>
<accession>A0A7S2TKS4</accession>
<evidence type="ECO:0008006" key="3">
    <source>
        <dbReference type="Google" id="ProtNLM"/>
    </source>
</evidence>
<gene>
    <name evidence="2" type="ORF">LSP00402_LOCUS4125</name>
</gene>
<proteinExistence type="predicted"/>
<reference evidence="2" key="1">
    <citation type="submission" date="2021-01" db="EMBL/GenBank/DDBJ databases">
        <authorList>
            <person name="Corre E."/>
            <person name="Pelletier E."/>
            <person name="Niang G."/>
            <person name="Scheremetjew M."/>
            <person name="Finn R."/>
            <person name="Kale V."/>
            <person name="Holt S."/>
            <person name="Cochrane G."/>
            <person name="Meng A."/>
            <person name="Brown T."/>
            <person name="Cohen L."/>
        </authorList>
    </citation>
    <scope>NUCLEOTIDE SEQUENCE</scope>
    <source>
        <strain evidence="2">CCMP622</strain>
    </source>
</reference>
<evidence type="ECO:0000313" key="2">
    <source>
        <dbReference type="EMBL" id="CAD9752289.1"/>
    </source>
</evidence>
<dbReference type="EMBL" id="HBHP01006654">
    <property type="protein sequence ID" value="CAD9752289.1"/>
    <property type="molecule type" value="Transcribed_RNA"/>
</dbReference>
<protein>
    <recommendedName>
        <fullName evidence="3">Nucleotide-diphospho-sugar transferase domain-containing protein</fullName>
    </recommendedName>
</protein>
<sequence>MESACASLLLFLACVATRVSAVWSGDNRLGALDVMSYKKAQEAVAIGLFAVVMPERMEHVRRFMKDNNLAVEIVDGVPAKTLNETYLQETKQIRADYCAPTRAIALAKGHRGALRAFLDSDNDFGVIFEDDAITSAAHTKDRSYGNRSISDILQELSATSSDLNWDLLNMGRCIDLCKSDKKLSEVPGCESVDIVDSPNPMCAHSYMVTRAGAEKLMKWTWPFFAVWDVMPILMHKLSVDGQFRMLSTTPRLFDQDRESVTDGLHNDSNLECDNELGAVYAENQKRHMRNAHMHWNDYSFEHRGTTGHRICPEFVLDVPE</sequence>
<dbReference type="AlphaFoldDB" id="A0A7S2TKS4"/>
<organism evidence="2">
    <name type="scientific">Lotharella oceanica</name>
    <dbReference type="NCBI Taxonomy" id="641309"/>
    <lineage>
        <taxon>Eukaryota</taxon>
        <taxon>Sar</taxon>
        <taxon>Rhizaria</taxon>
        <taxon>Cercozoa</taxon>
        <taxon>Chlorarachniophyceae</taxon>
        <taxon>Lotharella</taxon>
    </lineage>
</organism>